<dbReference type="AlphaFoldDB" id="A0A1Y5F8C6"/>
<gene>
    <name evidence="4" type="ORF">A9Q84_11980</name>
</gene>
<dbReference type="GO" id="GO:0000160">
    <property type="term" value="P:phosphorelay signal transduction system"/>
    <property type="evidence" value="ECO:0007669"/>
    <property type="project" value="InterPro"/>
</dbReference>
<keyword evidence="1 2" id="KW-0597">Phosphoprotein</keyword>
<evidence type="ECO:0000313" key="5">
    <source>
        <dbReference type="Proteomes" id="UP000196531"/>
    </source>
</evidence>
<sequence>MFKIKKNILVVDDDSEIQIFIHKVLTNFGYNVLLSKSTEEALSLIIEYVPHLVLLDINLIDEFGYTLLDKMVGLDLLDKINVYIISSDSSKQAIMLSKEYGVQGYLVKPFNNQTLVSTVKGNIGDHEFDEIVFEENQQKLSVQIPAEIIKFNELSVSIRSKVKFSSKQYIEIHSDFFEKLNIPKGHLQVYQASRDITPGLYDTTVQIIGIPEKTLQSIRKIQKKKV</sequence>
<name>A0A1Y5F8C6_9BACT</name>
<dbReference type="Pfam" id="PF00072">
    <property type="entry name" value="Response_reg"/>
    <property type="match status" value="1"/>
</dbReference>
<dbReference type="InterPro" id="IPR050595">
    <property type="entry name" value="Bact_response_regulator"/>
</dbReference>
<evidence type="ECO:0000256" key="2">
    <source>
        <dbReference type="PROSITE-ProRule" id="PRU00169"/>
    </source>
</evidence>
<dbReference type="SMART" id="SM00448">
    <property type="entry name" value="REC"/>
    <property type="match status" value="1"/>
</dbReference>
<dbReference type="CDD" id="cd00156">
    <property type="entry name" value="REC"/>
    <property type="match status" value="1"/>
</dbReference>
<comment type="caution">
    <text evidence="4">The sequence shown here is derived from an EMBL/GenBank/DDBJ whole genome shotgun (WGS) entry which is preliminary data.</text>
</comment>
<reference evidence="5" key="1">
    <citation type="journal article" date="2017" name="Proc. Natl. Acad. Sci. U.S.A.">
        <title>Simulation of Deepwater Horizon oil plume reveals substrate specialization within a complex community of hydrocarbon-degraders.</title>
        <authorList>
            <person name="Hu P."/>
            <person name="Dubinsky E.A."/>
            <person name="Probst A.J."/>
            <person name="Wang J."/>
            <person name="Sieber C.M.K."/>
            <person name="Tom L.M."/>
            <person name="Gardinali P."/>
            <person name="Banfield J.F."/>
            <person name="Atlas R.M."/>
            <person name="Andersen G.L."/>
        </authorList>
    </citation>
    <scope>NUCLEOTIDE SEQUENCE [LARGE SCALE GENOMIC DNA]</scope>
</reference>
<protein>
    <recommendedName>
        <fullName evidence="3">Response regulatory domain-containing protein</fullName>
    </recommendedName>
</protein>
<dbReference type="EMBL" id="MAAO01000006">
    <property type="protein sequence ID" value="OUR97044.1"/>
    <property type="molecule type" value="Genomic_DNA"/>
</dbReference>
<dbReference type="SUPFAM" id="SSF52172">
    <property type="entry name" value="CheY-like"/>
    <property type="match status" value="1"/>
</dbReference>
<evidence type="ECO:0000256" key="1">
    <source>
        <dbReference type="ARBA" id="ARBA00022553"/>
    </source>
</evidence>
<dbReference type="InterPro" id="IPR001789">
    <property type="entry name" value="Sig_transdc_resp-reg_receiver"/>
</dbReference>
<organism evidence="4 5">
    <name type="scientific">Halobacteriovorax marinus</name>
    <dbReference type="NCBI Taxonomy" id="97084"/>
    <lineage>
        <taxon>Bacteria</taxon>
        <taxon>Pseudomonadati</taxon>
        <taxon>Bdellovibrionota</taxon>
        <taxon>Bacteriovoracia</taxon>
        <taxon>Bacteriovoracales</taxon>
        <taxon>Halobacteriovoraceae</taxon>
        <taxon>Halobacteriovorax</taxon>
    </lineage>
</organism>
<dbReference type="Proteomes" id="UP000196531">
    <property type="component" value="Unassembled WGS sequence"/>
</dbReference>
<accession>A0A1Y5F8C6</accession>
<evidence type="ECO:0000313" key="4">
    <source>
        <dbReference type="EMBL" id="OUR97044.1"/>
    </source>
</evidence>
<dbReference type="PANTHER" id="PTHR44591">
    <property type="entry name" value="STRESS RESPONSE REGULATOR PROTEIN 1"/>
    <property type="match status" value="1"/>
</dbReference>
<proteinExistence type="predicted"/>
<feature type="modified residue" description="4-aspartylphosphate" evidence="2">
    <location>
        <position position="56"/>
    </location>
</feature>
<evidence type="ECO:0000259" key="3">
    <source>
        <dbReference type="PROSITE" id="PS50110"/>
    </source>
</evidence>
<dbReference type="PANTHER" id="PTHR44591:SF3">
    <property type="entry name" value="RESPONSE REGULATORY DOMAIN-CONTAINING PROTEIN"/>
    <property type="match status" value="1"/>
</dbReference>
<dbReference type="PROSITE" id="PS50110">
    <property type="entry name" value="RESPONSE_REGULATORY"/>
    <property type="match status" value="1"/>
</dbReference>
<feature type="domain" description="Response regulatory" evidence="3">
    <location>
        <begin position="7"/>
        <end position="123"/>
    </location>
</feature>
<dbReference type="InterPro" id="IPR011006">
    <property type="entry name" value="CheY-like_superfamily"/>
</dbReference>
<dbReference type="Gene3D" id="3.40.50.2300">
    <property type="match status" value="1"/>
</dbReference>